<evidence type="ECO:0000259" key="15">
    <source>
        <dbReference type="PROSITE" id="PS50013"/>
    </source>
</evidence>
<evidence type="ECO:0000313" key="19">
    <source>
        <dbReference type="EMBL" id="KAK6511900.1"/>
    </source>
</evidence>
<evidence type="ECO:0000256" key="11">
    <source>
        <dbReference type="ARBA" id="ARBA00023242"/>
    </source>
</evidence>
<feature type="domain" description="Chromo" evidence="15">
    <location>
        <begin position="53"/>
        <end position="114"/>
    </location>
</feature>
<dbReference type="Gene3D" id="2.170.270.10">
    <property type="entry name" value="SET domain"/>
    <property type="match status" value="1"/>
</dbReference>
<feature type="binding site" evidence="13">
    <location>
        <position position="314"/>
    </location>
    <ligand>
        <name>Zn(2+)</name>
        <dbReference type="ChEBI" id="CHEBI:29105"/>
        <label>3</label>
    </ligand>
</feature>
<evidence type="ECO:0000259" key="18">
    <source>
        <dbReference type="PROSITE" id="PS50868"/>
    </source>
</evidence>
<dbReference type="Proteomes" id="UP001370758">
    <property type="component" value="Unassembled WGS sequence"/>
</dbReference>
<feature type="region of interest" description="Disordered" evidence="14">
    <location>
        <begin position="127"/>
        <end position="202"/>
    </location>
</feature>
<keyword evidence="7 12" id="KW-0949">S-adenosyl-L-methionine</keyword>
<keyword evidence="8 12" id="KW-0479">Metal-binding</keyword>
<dbReference type="InterPro" id="IPR050973">
    <property type="entry name" value="H3K9_Histone-Lys_N-MTase"/>
</dbReference>
<feature type="binding site" evidence="13">
    <location>
        <position position="490"/>
    </location>
    <ligand>
        <name>Zn(2+)</name>
        <dbReference type="ChEBI" id="CHEBI:29105"/>
        <label>4</label>
    </ligand>
</feature>
<evidence type="ECO:0000256" key="4">
    <source>
        <dbReference type="ARBA" id="ARBA00022454"/>
    </source>
</evidence>
<evidence type="ECO:0000256" key="1">
    <source>
        <dbReference type="ARBA" id="ARBA00004123"/>
    </source>
</evidence>
<dbReference type="GO" id="GO:0140949">
    <property type="term" value="F:histone H3K9 trimethyltransferase activity"/>
    <property type="evidence" value="ECO:0007669"/>
    <property type="project" value="UniProtKB-EC"/>
</dbReference>
<comment type="similarity">
    <text evidence="12">Belongs to the class V-like SAM-binding methyltransferase superfamily. Histone-lysine methyltransferase family. Suvar3-9 subfamily.</text>
</comment>
<dbReference type="EMBL" id="JAVHJL010000001">
    <property type="protein sequence ID" value="KAK6511900.1"/>
    <property type="molecule type" value="Genomic_DNA"/>
</dbReference>
<evidence type="ECO:0000256" key="8">
    <source>
        <dbReference type="ARBA" id="ARBA00022723"/>
    </source>
</evidence>
<comment type="subcellular location">
    <subcellularLocation>
        <location evidence="2">Chromosome</location>
    </subcellularLocation>
    <subcellularLocation>
        <location evidence="1 12">Nucleus</location>
    </subcellularLocation>
</comment>
<dbReference type="AlphaFoldDB" id="A0AAV9WQ70"/>
<feature type="binding site" evidence="13">
    <location>
        <position position="488"/>
    </location>
    <ligand>
        <name>Zn(2+)</name>
        <dbReference type="ChEBI" id="CHEBI:29105"/>
        <label>4</label>
    </ligand>
</feature>
<feature type="region of interest" description="Disordered" evidence="14">
    <location>
        <begin position="29"/>
        <end position="49"/>
    </location>
</feature>
<dbReference type="InterPro" id="IPR023780">
    <property type="entry name" value="Chromo_domain"/>
</dbReference>
<keyword evidence="11 12" id="KW-0539">Nucleus</keyword>
<organism evidence="19 20">
    <name type="scientific">Arthrobotrys musiformis</name>
    <dbReference type="NCBI Taxonomy" id="47236"/>
    <lineage>
        <taxon>Eukaryota</taxon>
        <taxon>Fungi</taxon>
        <taxon>Dikarya</taxon>
        <taxon>Ascomycota</taxon>
        <taxon>Pezizomycotina</taxon>
        <taxon>Orbiliomycetes</taxon>
        <taxon>Orbiliales</taxon>
        <taxon>Orbiliaceae</taxon>
        <taxon>Arthrobotrys</taxon>
    </lineage>
</organism>
<feature type="compositionally biased region" description="Acidic residues" evidence="14">
    <location>
        <begin position="33"/>
        <end position="43"/>
    </location>
</feature>
<feature type="binding site" evidence="13">
    <location>
        <position position="308"/>
    </location>
    <ligand>
        <name>Zn(2+)</name>
        <dbReference type="ChEBI" id="CHEBI:29105"/>
        <label>3</label>
    </ligand>
</feature>
<evidence type="ECO:0000256" key="14">
    <source>
        <dbReference type="SAM" id="MobiDB-lite"/>
    </source>
</evidence>
<dbReference type="PROSITE" id="PS50867">
    <property type="entry name" value="PRE_SET"/>
    <property type="match status" value="1"/>
</dbReference>
<evidence type="ECO:0000259" key="17">
    <source>
        <dbReference type="PROSITE" id="PS50867"/>
    </source>
</evidence>
<dbReference type="InterPro" id="IPR007728">
    <property type="entry name" value="Pre-SET_dom"/>
</dbReference>
<dbReference type="SMART" id="SM00298">
    <property type="entry name" value="CHROMO"/>
    <property type="match status" value="1"/>
</dbReference>
<keyword evidence="5 12" id="KW-0489">Methyltransferase</keyword>
<dbReference type="PROSITE" id="PS50868">
    <property type="entry name" value="POST_SET"/>
    <property type="match status" value="1"/>
</dbReference>
<name>A0AAV9WQ70_9PEZI</name>
<gene>
    <name evidence="19" type="ORF">TWF481_000804</name>
</gene>
<evidence type="ECO:0000256" key="3">
    <source>
        <dbReference type="ARBA" id="ARBA00011353"/>
    </source>
</evidence>
<sequence>MGDEKGCSMAGVGSGAETQLLEESLLLQTVGEPEPEPEPEPELGSEGSSIAEYEVSKIIDEKILPGKKHPSFLVRWKGYSKEYDTWEPYENVGDCVKALEKWNLKKLAKQKVQSRQATSAGGGLVFDIPVIKRGPGRPKGSRDKEPRVVKNRSRKRSRSESNDSEIESVAKKSNSTTATKSLQKLQIQSPRGPDPDDKTSKHPDRLKFLQKLKHIKGPEITVVNTVDTVPCPPLDFTFIDDYVYREGVPVPNPDFNWGCGCKNAFGCHTTNTECECVEANHEDLRRLAYKHKGLLTYPAENAYAIHECNEKCACNIRCPNKVVLKGRQIPLEIFKTEHKGWGLRCPIDLGAGQFIERYTGEVITEQEAERRTKIQENRGLTYLFDLDKFVEEEEDGEDANNEGAAKKEVYCVDGADYGGVARFINHSCEPNMMVHAVTHNRSDLRTYDLALFTSRKVSAGEELTFEYVRNDGLKPGDPIPEDKMKFPCYCGAEKCYGWLF</sequence>
<keyword evidence="10 12" id="KW-0156">Chromatin regulator</keyword>
<feature type="domain" description="SET" evidence="16">
    <location>
        <begin position="329"/>
        <end position="468"/>
    </location>
</feature>
<feature type="binding site" evidence="13">
    <location>
        <position position="312"/>
    </location>
    <ligand>
        <name>Zn(2+)</name>
        <dbReference type="ChEBI" id="CHEBI:29105"/>
        <label>2</label>
    </ligand>
</feature>
<dbReference type="GO" id="GO:0005634">
    <property type="term" value="C:nucleus"/>
    <property type="evidence" value="ECO:0007669"/>
    <property type="project" value="UniProtKB-SubCell"/>
</dbReference>
<dbReference type="InterPro" id="IPR001214">
    <property type="entry name" value="SET_dom"/>
</dbReference>
<dbReference type="SUPFAM" id="SSF82199">
    <property type="entry name" value="SET domain"/>
    <property type="match status" value="1"/>
</dbReference>
<evidence type="ECO:0000256" key="9">
    <source>
        <dbReference type="ARBA" id="ARBA00022833"/>
    </source>
</evidence>
<feature type="domain" description="Pre-SET" evidence="17">
    <location>
        <begin position="257"/>
        <end position="326"/>
    </location>
</feature>
<keyword evidence="6 12" id="KW-0808">Transferase</keyword>
<dbReference type="InterPro" id="IPR000953">
    <property type="entry name" value="Chromo/chromo_shadow_dom"/>
</dbReference>
<protein>
    <recommendedName>
        <fullName evidence="12">Histone-lysine N-methyltransferase</fullName>
        <ecNumber evidence="12">2.1.1.355</ecNumber>
    </recommendedName>
</protein>
<keyword evidence="20" id="KW-1185">Reference proteome</keyword>
<feature type="domain" description="Post-SET" evidence="18">
    <location>
        <begin position="484"/>
        <end position="500"/>
    </location>
</feature>
<feature type="binding site" evidence="13">
    <location>
        <position position="259"/>
    </location>
    <ligand>
        <name>Zn(2+)</name>
        <dbReference type="ChEBI" id="CHEBI:29105"/>
        <label>1</label>
    </ligand>
</feature>
<dbReference type="GO" id="GO:0008270">
    <property type="term" value="F:zinc ion binding"/>
    <property type="evidence" value="ECO:0007669"/>
    <property type="project" value="UniProtKB-UniRule"/>
</dbReference>
<proteinExistence type="inferred from homology"/>
<evidence type="ECO:0000259" key="16">
    <source>
        <dbReference type="PROSITE" id="PS50280"/>
    </source>
</evidence>
<keyword evidence="9 12" id="KW-0862">Zinc</keyword>
<dbReference type="SMART" id="SM00468">
    <property type="entry name" value="PreSET"/>
    <property type="match status" value="1"/>
</dbReference>
<dbReference type="PROSITE" id="PS50013">
    <property type="entry name" value="CHROMO_2"/>
    <property type="match status" value="1"/>
</dbReference>
<feature type="binding site" evidence="13">
    <location>
        <position position="308"/>
    </location>
    <ligand>
        <name>Zn(2+)</name>
        <dbReference type="ChEBI" id="CHEBI:29105"/>
        <label>2</label>
    </ligand>
</feature>
<reference evidence="19 20" key="1">
    <citation type="submission" date="2023-08" db="EMBL/GenBank/DDBJ databases">
        <authorList>
            <person name="Palmer J.M."/>
        </authorList>
    </citation>
    <scope>NUCLEOTIDE SEQUENCE [LARGE SCALE GENOMIC DNA]</scope>
    <source>
        <strain evidence="19 20">TWF481</strain>
    </source>
</reference>
<dbReference type="GO" id="GO:0005694">
    <property type="term" value="C:chromosome"/>
    <property type="evidence" value="ECO:0007669"/>
    <property type="project" value="UniProtKB-SubCell"/>
</dbReference>
<evidence type="ECO:0000256" key="12">
    <source>
        <dbReference type="PIRNR" id="PIRNR009343"/>
    </source>
</evidence>
<dbReference type="Pfam" id="PF00856">
    <property type="entry name" value="SET"/>
    <property type="match status" value="1"/>
</dbReference>
<dbReference type="GO" id="GO:0032259">
    <property type="term" value="P:methylation"/>
    <property type="evidence" value="ECO:0007669"/>
    <property type="project" value="UniProtKB-KW"/>
</dbReference>
<dbReference type="InterPro" id="IPR046341">
    <property type="entry name" value="SET_dom_sf"/>
</dbReference>
<dbReference type="PIRSF" id="PIRSF009343">
    <property type="entry name" value="SUV39_SET"/>
    <property type="match status" value="1"/>
</dbReference>
<evidence type="ECO:0000313" key="20">
    <source>
        <dbReference type="Proteomes" id="UP001370758"/>
    </source>
</evidence>
<feature type="binding site" evidence="13">
    <location>
        <position position="318"/>
    </location>
    <ligand>
        <name>Zn(2+)</name>
        <dbReference type="ChEBI" id="CHEBI:29105"/>
        <label>3</label>
    </ligand>
</feature>
<feature type="binding site" evidence="13">
    <location>
        <position position="428"/>
    </location>
    <ligand>
        <name>Zn(2+)</name>
        <dbReference type="ChEBI" id="CHEBI:29105"/>
        <label>4</label>
    </ligand>
</feature>
<dbReference type="Pfam" id="PF00385">
    <property type="entry name" value="Chromo"/>
    <property type="match status" value="1"/>
</dbReference>
<evidence type="ECO:0000256" key="10">
    <source>
        <dbReference type="ARBA" id="ARBA00022853"/>
    </source>
</evidence>
<dbReference type="InterPro" id="IPR016197">
    <property type="entry name" value="Chromo-like_dom_sf"/>
</dbReference>
<dbReference type="PROSITE" id="PS00598">
    <property type="entry name" value="CHROMO_1"/>
    <property type="match status" value="1"/>
</dbReference>
<comment type="catalytic activity">
    <reaction evidence="12">
        <text>L-lysyl(9)-[histone H3] + 3 S-adenosyl-L-methionine = N(6),N(6),N(6)-trimethyl-L-lysyl(9)-[histone H3] + 3 S-adenosyl-L-homocysteine + 3 H(+)</text>
        <dbReference type="Rhea" id="RHEA:60276"/>
        <dbReference type="Rhea" id="RHEA-COMP:15538"/>
        <dbReference type="Rhea" id="RHEA-COMP:15546"/>
        <dbReference type="ChEBI" id="CHEBI:15378"/>
        <dbReference type="ChEBI" id="CHEBI:29969"/>
        <dbReference type="ChEBI" id="CHEBI:57856"/>
        <dbReference type="ChEBI" id="CHEBI:59789"/>
        <dbReference type="ChEBI" id="CHEBI:61961"/>
        <dbReference type="EC" id="2.1.1.355"/>
    </reaction>
</comment>
<dbReference type="InterPro" id="IPR023779">
    <property type="entry name" value="Chromodomain_CS"/>
</dbReference>
<evidence type="ECO:0000256" key="7">
    <source>
        <dbReference type="ARBA" id="ARBA00022691"/>
    </source>
</evidence>
<dbReference type="PANTHER" id="PTHR46223:SF3">
    <property type="entry name" value="HISTONE-LYSINE N-METHYLTRANSFERASE SET-23"/>
    <property type="match status" value="1"/>
</dbReference>
<comment type="subunit">
    <text evidence="3">Component of the NuA4 histone acetyltransferase complex.</text>
</comment>
<dbReference type="SMART" id="SM00317">
    <property type="entry name" value="SET"/>
    <property type="match status" value="1"/>
</dbReference>
<accession>A0AAV9WQ70</accession>
<feature type="compositionally biased region" description="Polar residues" evidence="14">
    <location>
        <begin position="171"/>
        <end position="189"/>
    </location>
</feature>
<evidence type="ECO:0000256" key="5">
    <source>
        <dbReference type="ARBA" id="ARBA00022603"/>
    </source>
</evidence>
<evidence type="ECO:0000256" key="6">
    <source>
        <dbReference type="ARBA" id="ARBA00022679"/>
    </source>
</evidence>
<dbReference type="Gene3D" id="2.40.50.40">
    <property type="match status" value="1"/>
</dbReference>
<feature type="binding site" evidence="13">
    <location>
        <position position="276"/>
    </location>
    <ligand>
        <name>Zn(2+)</name>
        <dbReference type="ChEBI" id="CHEBI:29105"/>
        <label>1</label>
    </ligand>
</feature>
<dbReference type="EC" id="2.1.1.355" evidence="12"/>
<evidence type="ECO:0000256" key="13">
    <source>
        <dbReference type="PIRSR" id="PIRSR009343-2"/>
    </source>
</evidence>
<dbReference type="PANTHER" id="PTHR46223">
    <property type="entry name" value="HISTONE-LYSINE N-METHYLTRANSFERASE SUV39H"/>
    <property type="match status" value="1"/>
</dbReference>
<comment type="caution">
    <text evidence="19">The sequence shown here is derived from an EMBL/GenBank/DDBJ whole genome shotgun (WGS) entry which is preliminary data.</text>
</comment>
<dbReference type="InterPro" id="IPR003616">
    <property type="entry name" value="Post-SET_dom"/>
</dbReference>
<feature type="binding site" evidence="13">
    <location>
        <position position="259"/>
    </location>
    <ligand>
        <name>Zn(2+)</name>
        <dbReference type="ChEBI" id="CHEBI:29105"/>
        <label>2</label>
    </ligand>
</feature>
<feature type="binding site" evidence="13">
    <location>
        <position position="261"/>
    </location>
    <ligand>
        <name>Zn(2+)</name>
        <dbReference type="ChEBI" id="CHEBI:29105"/>
        <label>1</label>
    </ligand>
</feature>
<dbReference type="InterPro" id="IPR011381">
    <property type="entry name" value="H3-K9_MeTrfase_SUV39H1/2-like"/>
</dbReference>
<keyword evidence="4" id="KW-0158">Chromosome</keyword>
<feature type="binding site" evidence="13">
    <location>
        <position position="274"/>
    </location>
    <ligand>
        <name>Zn(2+)</name>
        <dbReference type="ChEBI" id="CHEBI:29105"/>
        <label>3</label>
    </ligand>
</feature>
<dbReference type="SUPFAM" id="SSF54160">
    <property type="entry name" value="Chromo domain-like"/>
    <property type="match status" value="1"/>
</dbReference>
<evidence type="ECO:0000256" key="2">
    <source>
        <dbReference type="ARBA" id="ARBA00004286"/>
    </source>
</evidence>
<feature type="binding site" evidence="13">
    <location>
        <position position="495"/>
    </location>
    <ligand>
        <name>Zn(2+)</name>
        <dbReference type="ChEBI" id="CHEBI:29105"/>
        <label>4</label>
    </ligand>
</feature>
<feature type="binding site" evidence="13">
    <location>
        <position position="274"/>
    </location>
    <ligand>
        <name>Zn(2+)</name>
        <dbReference type="ChEBI" id="CHEBI:29105"/>
        <label>1</label>
    </ligand>
</feature>
<dbReference type="PROSITE" id="PS50280">
    <property type="entry name" value="SET"/>
    <property type="match status" value="1"/>
</dbReference>
<dbReference type="Pfam" id="PF05033">
    <property type="entry name" value="Pre-SET"/>
    <property type="match status" value="1"/>
</dbReference>
<dbReference type="SMART" id="SM00508">
    <property type="entry name" value="PostSET"/>
    <property type="match status" value="1"/>
</dbReference>
<feature type="compositionally biased region" description="Basic and acidic residues" evidence="14">
    <location>
        <begin position="193"/>
        <end position="202"/>
    </location>
</feature>